<feature type="region of interest" description="Disordered" evidence="1">
    <location>
        <begin position="222"/>
        <end position="255"/>
    </location>
</feature>
<dbReference type="RefSeq" id="WP_140887015.1">
    <property type="nucleotide sequence ID" value="NZ_RCZP01000059.1"/>
</dbReference>
<reference evidence="3 4" key="1">
    <citation type="journal article" date="2019" name="Environ. Microbiol.">
        <title>Species interactions and distinct microbial communities in high Arctic permafrost affected cryosols are associated with the CH4 and CO2 gas fluxes.</title>
        <authorList>
            <person name="Altshuler I."/>
            <person name="Hamel J."/>
            <person name="Turney S."/>
            <person name="Magnuson E."/>
            <person name="Levesque R."/>
            <person name="Greer C."/>
            <person name="Whyte L.G."/>
        </authorList>
    </citation>
    <scope>NUCLEOTIDE SEQUENCE [LARGE SCALE GENOMIC DNA]</scope>
    <source>
        <strain evidence="3 4">S9.3B</strain>
    </source>
</reference>
<evidence type="ECO:0000256" key="1">
    <source>
        <dbReference type="SAM" id="MobiDB-lite"/>
    </source>
</evidence>
<accession>A0A502F5D5</accession>
<dbReference type="Proteomes" id="UP000317078">
    <property type="component" value="Unassembled WGS sequence"/>
</dbReference>
<gene>
    <name evidence="3" type="ORF">EAH89_27945</name>
</gene>
<dbReference type="AlphaFoldDB" id="A0A502F5D5"/>
<organism evidence="3 4">
    <name type="scientific">Muricoccus nepalensis</name>
    <dbReference type="NCBI Taxonomy" id="1854500"/>
    <lineage>
        <taxon>Bacteria</taxon>
        <taxon>Pseudomonadati</taxon>
        <taxon>Pseudomonadota</taxon>
        <taxon>Alphaproteobacteria</taxon>
        <taxon>Acetobacterales</taxon>
        <taxon>Roseomonadaceae</taxon>
        <taxon>Muricoccus</taxon>
    </lineage>
</organism>
<dbReference type="EMBL" id="RCZP01000059">
    <property type="protein sequence ID" value="TPG43786.1"/>
    <property type="molecule type" value="Genomic_DNA"/>
</dbReference>
<feature type="compositionally biased region" description="Low complexity" evidence="1">
    <location>
        <begin position="13"/>
        <end position="24"/>
    </location>
</feature>
<proteinExistence type="predicted"/>
<feature type="compositionally biased region" description="Gly residues" evidence="1">
    <location>
        <begin position="222"/>
        <end position="246"/>
    </location>
</feature>
<protein>
    <submittedName>
        <fullName evidence="3">Flagellar hook-length control protein FliK</fullName>
    </submittedName>
</protein>
<name>A0A502F5D5_9PROT</name>
<evidence type="ECO:0000259" key="2">
    <source>
        <dbReference type="Pfam" id="PF02120"/>
    </source>
</evidence>
<evidence type="ECO:0000313" key="4">
    <source>
        <dbReference type="Proteomes" id="UP000317078"/>
    </source>
</evidence>
<feature type="domain" description="Flagellar hook-length control protein-like C-terminal" evidence="2">
    <location>
        <begin position="142"/>
        <end position="200"/>
    </location>
</feature>
<evidence type="ECO:0000313" key="3">
    <source>
        <dbReference type="EMBL" id="TPG43786.1"/>
    </source>
</evidence>
<comment type="caution">
    <text evidence="3">The sequence shown here is derived from an EMBL/GenBank/DDBJ whole genome shotgun (WGS) entry which is preliminary data.</text>
</comment>
<keyword evidence="3" id="KW-0966">Cell projection</keyword>
<dbReference type="Pfam" id="PF02120">
    <property type="entry name" value="Flg_hook"/>
    <property type="match status" value="1"/>
</dbReference>
<dbReference type="InterPro" id="IPR021136">
    <property type="entry name" value="Flagellar_hook_control-like_C"/>
</dbReference>
<keyword evidence="3" id="KW-0969">Cilium</keyword>
<keyword evidence="3" id="KW-0282">Flagellum</keyword>
<feature type="non-terminal residue" evidence="3">
    <location>
        <position position="1"/>
    </location>
</feature>
<dbReference type="InterPro" id="IPR038610">
    <property type="entry name" value="FliK-like_C_sf"/>
</dbReference>
<dbReference type="Gene3D" id="3.30.750.140">
    <property type="match status" value="1"/>
</dbReference>
<feature type="region of interest" description="Disordered" evidence="1">
    <location>
        <begin position="1"/>
        <end position="70"/>
    </location>
</feature>
<keyword evidence="4" id="KW-1185">Reference proteome</keyword>
<sequence length="272" mass="26220">PAPDAPPRGGAPGRAARAGPGLRAGPPPAESGARTAAPHAVPPREALAVEESAGSAKSPGAHGTREAGEVQTGVSLPAAATGSALPAPMVLSSPIPSPVAPLVPAPAAPPEAAPTARLTPRVAPVEQVAPIAIALALGGGAEGRITVSLDPVELGRVEVTVERVGEAARVQVAAERPETLALLARDGASLDRALGGAGIGGDGGRSISFSLLGAEAGGAGSGGFGAGPNGQDGRGGQGGGRQGGPWRGAAEDAPEAFNTQRRALLGLLDIAI</sequence>